<reference evidence="17 18" key="1">
    <citation type="submission" date="2019-03" db="EMBL/GenBank/DDBJ databases">
        <title>Genomic Encyclopedia of Type Strains, Phase IV (KMG-IV): sequencing the most valuable type-strain genomes for metagenomic binning, comparative biology and taxonomic classification.</title>
        <authorList>
            <person name="Goeker M."/>
        </authorList>
    </citation>
    <scope>NUCLEOTIDE SEQUENCE [LARGE SCALE GENOMIC DNA]</scope>
    <source>
        <strain evidence="17 18">DSM 19377</strain>
    </source>
</reference>
<dbReference type="InterPro" id="IPR005467">
    <property type="entry name" value="His_kinase_dom"/>
</dbReference>
<dbReference type="InterPro" id="IPR003660">
    <property type="entry name" value="HAMP_dom"/>
</dbReference>
<keyword evidence="4" id="KW-1003">Cell membrane</keyword>
<dbReference type="PANTHER" id="PTHR45528">
    <property type="entry name" value="SENSOR HISTIDINE KINASE CPXA"/>
    <property type="match status" value="1"/>
</dbReference>
<evidence type="ECO:0000256" key="6">
    <source>
        <dbReference type="ARBA" id="ARBA00022679"/>
    </source>
</evidence>
<gene>
    <name evidence="17" type="ORF">EV207_11186</name>
</gene>
<keyword evidence="10" id="KW-0067">ATP-binding</keyword>
<dbReference type="EMBL" id="SLXK01000011">
    <property type="protein sequence ID" value="TCP29284.1"/>
    <property type="molecule type" value="Genomic_DNA"/>
</dbReference>
<dbReference type="SUPFAM" id="SSF55874">
    <property type="entry name" value="ATPase domain of HSP90 chaperone/DNA topoisomerase II/histidine kinase"/>
    <property type="match status" value="1"/>
</dbReference>
<dbReference type="CDD" id="cd00082">
    <property type="entry name" value="HisKA"/>
    <property type="match status" value="1"/>
</dbReference>
<sequence>MIKLTLTQRIWLSFIILIIIVGVIVGLVYPISLQRALRDETFTIIRQEQQNVLQQADNFSLPDSDTSFIDSRQAERLVNNFLIVNGYGLPEGDPVPKKVLGRMAKHANEQKGELGQYNLDYKGKTLFYVVRKLDAKPNTAFLISYMWDTYRNTMMKRLWARLIYVLVLAAILGLAIAAWMAHYLKRPLDVLGSRFEEISRMNWKKPFEWKSGDEFERLSAQFEKMRRNLLQYDESQQQFLQQASHELKTPIMVIQSYAQSAKDGIYPQGGLDDTMDVIIEEAEQMENRVKKLLYFTRVASLKDERPNLTKVQFGEIAEKMKDRLAYQRPGIAIDIKGENTEMIVDREQWQIVLENLIENALRYAESNIWLIARDDKGSSQMIVKNDGSHIEESEIETLFQPFNKGEKGQFGLGLAIVQRIVDKHHGTIKVKNDEDGVAFIIRLPRHFSEER</sequence>
<dbReference type="PROSITE" id="PS50885">
    <property type="entry name" value="HAMP"/>
    <property type="match status" value="1"/>
</dbReference>
<evidence type="ECO:0000256" key="4">
    <source>
        <dbReference type="ARBA" id="ARBA00022475"/>
    </source>
</evidence>
<accession>A0A4R2P5A7</accession>
<keyword evidence="13 14" id="KW-0472">Membrane</keyword>
<dbReference type="PRINTS" id="PR00344">
    <property type="entry name" value="BCTRLSENSOR"/>
</dbReference>
<protein>
    <recommendedName>
        <fullName evidence="3">histidine kinase</fullName>
        <ecNumber evidence="3">2.7.13.3</ecNumber>
    </recommendedName>
</protein>
<evidence type="ECO:0000256" key="2">
    <source>
        <dbReference type="ARBA" id="ARBA00004651"/>
    </source>
</evidence>
<dbReference type="InterPro" id="IPR036890">
    <property type="entry name" value="HATPase_C_sf"/>
</dbReference>
<dbReference type="Gene3D" id="3.30.565.10">
    <property type="entry name" value="Histidine kinase-like ATPase, C-terminal domain"/>
    <property type="match status" value="1"/>
</dbReference>
<keyword evidence="18" id="KW-1185">Reference proteome</keyword>
<feature type="domain" description="HAMP" evidence="16">
    <location>
        <begin position="182"/>
        <end position="234"/>
    </location>
</feature>
<dbReference type="Pfam" id="PF00512">
    <property type="entry name" value="HisKA"/>
    <property type="match status" value="1"/>
</dbReference>
<keyword evidence="11 14" id="KW-1133">Transmembrane helix</keyword>
<dbReference type="OrthoDB" id="9780718at2"/>
<keyword evidence="7 14" id="KW-0812">Transmembrane</keyword>
<dbReference type="AlphaFoldDB" id="A0A4R2P5A7"/>
<dbReference type="SUPFAM" id="SSF158472">
    <property type="entry name" value="HAMP domain-like"/>
    <property type="match status" value="1"/>
</dbReference>
<proteinExistence type="predicted"/>
<dbReference type="GO" id="GO:0005886">
    <property type="term" value="C:plasma membrane"/>
    <property type="evidence" value="ECO:0007669"/>
    <property type="project" value="UniProtKB-SubCell"/>
</dbReference>
<feature type="transmembrane region" description="Helical" evidence="14">
    <location>
        <begin position="162"/>
        <end position="184"/>
    </location>
</feature>
<dbReference type="CDD" id="cd00075">
    <property type="entry name" value="HATPase"/>
    <property type="match status" value="1"/>
</dbReference>
<feature type="transmembrane region" description="Helical" evidence="14">
    <location>
        <begin position="12"/>
        <end position="31"/>
    </location>
</feature>
<dbReference type="GO" id="GO:0000155">
    <property type="term" value="F:phosphorelay sensor kinase activity"/>
    <property type="evidence" value="ECO:0007669"/>
    <property type="project" value="InterPro"/>
</dbReference>
<evidence type="ECO:0000256" key="1">
    <source>
        <dbReference type="ARBA" id="ARBA00000085"/>
    </source>
</evidence>
<keyword evidence="5" id="KW-0597">Phosphoprotein</keyword>
<dbReference type="InterPro" id="IPR050398">
    <property type="entry name" value="HssS/ArlS-like"/>
</dbReference>
<dbReference type="Gene3D" id="6.10.340.10">
    <property type="match status" value="1"/>
</dbReference>
<dbReference type="InterPro" id="IPR004358">
    <property type="entry name" value="Sig_transdc_His_kin-like_C"/>
</dbReference>
<comment type="caution">
    <text evidence="17">The sequence shown here is derived from an EMBL/GenBank/DDBJ whole genome shotgun (WGS) entry which is preliminary data.</text>
</comment>
<dbReference type="CDD" id="cd06225">
    <property type="entry name" value="HAMP"/>
    <property type="match status" value="1"/>
</dbReference>
<dbReference type="InterPro" id="IPR036097">
    <property type="entry name" value="HisK_dim/P_sf"/>
</dbReference>
<evidence type="ECO:0000256" key="5">
    <source>
        <dbReference type="ARBA" id="ARBA00022553"/>
    </source>
</evidence>
<keyword evidence="6" id="KW-0808">Transferase</keyword>
<dbReference type="RefSeq" id="WP_132745939.1">
    <property type="nucleotide sequence ID" value="NZ_SLXK01000011.1"/>
</dbReference>
<evidence type="ECO:0000313" key="17">
    <source>
        <dbReference type="EMBL" id="TCP29284.1"/>
    </source>
</evidence>
<dbReference type="PANTHER" id="PTHR45528:SF1">
    <property type="entry name" value="SENSOR HISTIDINE KINASE CPXA"/>
    <property type="match status" value="1"/>
</dbReference>
<evidence type="ECO:0000259" key="15">
    <source>
        <dbReference type="PROSITE" id="PS50109"/>
    </source>
</evidence>
<dbReference type="GO" id="GO:0005524">
    <property type="term" value="F:ATP binding"/>
    <property type="evidence" value="ECO:0007669"/>
    <property type="project" value="UniProtKB-KW"/>
</dbReference>
<dbReference type="EC" id="2.7.13.3" evidence="3"/>
<evidence type="ECO:0000256" key="12">
    <source>
        <dbReference type="ARBA" id="ARBA00023012"/>
    </source>
</evidence>
<dbReference type="Proteomes" id="UP000295416">
    <property type="component" value="Unassembled WGS sequence"/>
</dbReference>
<dbReference type="Pfam" id="PF02518">
    <property type="entry name" value="HATPase_c"/>
    <property type="match status" value="1"/>
</dbReference>
<keyword evidence="8" id="KW-0547">Nucleotide-binding</keyword>
<dbReference type="SMART" id="SM00387">
    <property type="entry name" value="HATPase_c"/>
    <property type="match status" value="1"/>
</dbReference>
<organism evidence="17 18">
    <name type="scientific">Scopulibacillus darangshiensis</name>
    <dbReference type="NCBI Taxonomy" id="442528"/>
    <lineage>
        <taxon>Bacteria</taxon>
        <taxon>Bacillati</taxon>
        <taxon>Bacillota</taxon>
        <taxon>Bacilli</taxon>
        <taxon>Bacillales</taxon>
        <taxon>Sporolactobacillaceae</taxon>
        <taxon>Scopulibacillus</taxon>
    </lineage>
</organism>
<evidence type="ECO:0000313" key="18">
    <source>
        <dbReference type="Proteomes" id="UP000295416"/>
    </source>
</evidence>
<evidence type="ECO:0000256" key="13">
    <source>
        <dbReference type="ARBA" id="ARBA00023136"/>
    </source>
</evidence>
<dbReference type="SMART" id="SM00388">
    <property type="entry name" value="HisKA"/>
    <property type="match status" value="1"/>
</dbReference>
<evidence type="ECO:0000256" key="8">
    <source>
        <dbReference type="ARBA" id="ARBA00022741"/>
    </source>
</evidence>
<dbReference type="PROSITE" id="PS50109">
    <property type="entry name" value="HIS_KIN"/>
    <property type="match status" value="1"/>
</dbReference>
<dbReference type="Gene3D" id="1.10.287.130">
    <property type="match status" value="1"/>
</dbReference>
<evidence type="ECO:0000256" key="7">
    <source>
        <dbReference type="ARBA" id="ARBA00022692"/>
    </source>
</evidence>
<evidence type="ECO:0000259" key="16">
    <source>
        <dbReference type="PROSITE" id="PS50885"/>
    </source>
</evidence>
<evidence type="ECO:0000256" key="10">
    <source>
        <dbReference type="ARBA" id="ARBA00022840"/>
    </source>
</evidence>
<keyword evidence="12" id="KW-0902">Two-component regulatory system</keyword>
<dbReference type="InterPro" id="IPR003661">
    <property type="entry name" value="HisK_dim/P_dom"/>
</dbReference>
<dbReference type="InterPro" id="IPR003594">
    <property type="entry name" value="HATPase_dom"/>
</dbReference>
<evidence type="ECO:0000256" key="11">
    <source>
        <dbReference type="ARBA" id="ARBA00022989"/>
    </source>
</evidence>
<dbReference type="SUPFAM" id="SSF47384">
    <property type="entry name" value="Homodimeric domain of signal transducing histidine kinase"/>
    <property type="match status" value="1"/>
</dbReference>
<evidence type="ECO:0000256" key="9">
    <source>
        <dbReference type="ARBA" id="ARBA00022777"/>
    </source>
</evidence>
<keyword evidence="9 17" id="KW-0418">Kinase</keyword>
<comment type="catalytic activity">
    <reaction evidence="1">
        <text>ATP + protein L-histidine = ADP + protein N-phospho-L-histidine.</text>
        <dbReference type="EC" id="2.7.13.3"/>
    </reaction>
</comment>
<evidence type="ECO:0000256" key="14">
    <source>
        <dbReference type="SAM" id="Phobius"/>
    </source>
</evidence>
<evidence type="ECO:0000256" key="3">
    <source>
        <dbReference type="ARBA" id="ARBA00012438"/>
    </source>
</evidence>
<feature type="domain" description="Histidine kinase" evidence="15">
    <location>
        <begin position="242"/>
        <end position="447"/>
    </location>
</feature>
<comment type="subcellular location">
    <subcellularLocation>
        <location evidence="2">Cell membrane</location>
        <topology evidence="2">Multi-pass membrane protein</topology>
    </subcellularLocation>
</comment>
<name>A0A4R2P5A7_9BACL</name>